<feature type="signal peptide" evidence="1">
    <location>
        <begin position="1"/>
        <end position="21"/>
    </location>
</feature>
<gene>
    <name evidence="2" type="ORF">H3H32_10190</name>
</gene>
<dbReference type="RefSeq" id="WP_182462566.1">
    <property type="nucleotide sequence ID" value="NZ_CP059732.1"/>
</dbReference>
<name>A0A7G5H278_9BACT</name>
<organism evidence="2 3">
    <name type="scientific">Spirosoma foliorum</name>
    <dbReference type="NCBI Taxonomy" id="2710596"/>
    <lineage>
        <taxon>Bacteria</taxon>
        <taxon>Pseudomonadati</taxon>
        <taxon>Bacteroidota</taxon>
        <taxon>Cytophagia</taxon>
        <taxon>Cytophagales</taxon>
        <taxon>Cytophagaceae</taxon>
        <taxon>Spirosoma</taxon>
    </lineage>
</organism>
<dbReference type="KEGG" id="sfol:H3H32_10190"/>
<evidence type="ECO:0000313" key="3">
    <source>
        <dbReference type="Proteomes" id="UP000515369"/>
    </source>
</evidence>
<proteinExistence type="predicted"/>
<keyword evidence="3" id="KW-1185">Reference proteome</keyword>
<reference evidence="2 3" key="1">
    <citation type="submission" date="2020-07" db="EMBL/GenBank/DDBJ databases">
        <title>Spirosoma foliorum sp. nov., isolated from the leaves on the Nejang mountain Korea, Republic of.</title>
        <authorList>
            <person name="Ho H."/>
            <person name="Lee Y.-J."/>
            <person name="Nurcahyanto D.-A."/>
            <person name="Kim S.-G."/>
        </authorList>
    </citation>
    <scope>NUCLEOTIDE SEQUENCE [LARGE SCALE GENOMIC DNA]</scope>
    <source>
        <strain evidence="2 3">PL0136</strain>
    </source>
</reference>
<feature type="chain" id="PRO_5028802860" description="P pilus assembly/Cpx signaling pathway, periplasmic inhibitor/zinc-resistance associated protein" evidence="1">
    <location>
        <begin position="22"/>
        <end position="140"/>
    </location>
</feature>
<evidence type="ECO:0000313" key="2">
    <source>
        <dbReference type="EMBL" id="QMW05220.1"/>
    </source>
</evidence>
<dbReference type="Proteomes" id="UP000515369">
    <property type="component" value="Chromosome"/>
</dbReference>
<protein>
    <recommendedName>
        <fullName evidence="4">P pilus assembly/Cpx signaling pathway, periplasmic inhibitor/zinc-resistance associated protein</fullName>
    </recommendedName>
</protein>
<evidence type="ECO:0000256" key="1">
    <source>
        <dbReference type="SAM" id="SignalP"/>
    </source>
</evidence>
<dbReference type="AlphaFoldDB" id="A0A7G5H278"/>
<sequence>MKTTLISAIALFSLATTVTFAQGIYSKPFNNNRPGQPQVQAPRFGNNDQFQDDLKIDQLDNMVGLSFKQEKELRKIENNYDRLMANPRQSVDAKRQLQLRKRQDMLAVLTSAQRDRLFAYQSQPTNRYNKNQPMPYGRRG</sequence>
<keyword evidence="1" id="KW-0732">Signal</keyword>
<evidence type="ECO:0008006" key="4">
    <source>
        <dbReference type="Google" id="ProtNLM"/>
    </source>
</evidence>
<accession>A0A7G5H278</accession>
<dbReference type="EMBL" id="CP059732">
    <property type="protein sequence ID" value="QMW05220.1"/>
    <property type="molecule type" value="Genomic_DNA"/>
</dbReference>